<dbReference type="PROSITE" id="PS50013">
    <property type="entry name" value="CHROMO_2"/>
    <property type="match status" value="1"/>
</dbReference>
<protein>
    <submittedName>
        <fullName evidence="15">Retrotransposable element Tf2 protein</fullName>
    </submittedName>
</protein>
<dbReference type="CDD" id="cd01647">
    <property type="entry name" value="RT_LTR"/>
    <property type="match status" value="1"/>
</dbReference>
<evidence type="ECO:0000256" key="7">
    <source>
        <dbReference type="ARBA" id="ARBA00022908"/>
    </source>
</evidence>
<evidence type="ECO:0000256" key="9">
    <source>
        <dbReference type="ARBA" id="ARBA00022932"/>
    </source>
</evidence>
<dbReference type="GO" id="GO:0006310">
    <property type="term" value="P:DNA recombination"/>
    <property type="evidence" value="ECO:0007669"/>
    <property type="project" value="UniProtKB-KW"/>
</dbReference>
<keyword evidence="6" id="KW-0694">RNA-binding</keyword>
<dbReference type="GO" id="GO:0015074">
    <property type="term" value="P:DNA integration"/>
    <property type="evidence" value="ECO:0007669"/>
    <property type="project" value="UniProtKB-KW"/>
</dbReference>
<dbReference type="RefSeq" id="XP_043186655.1">
    <property type="nucleotide sequence ID" value="XM_043331894.1"/>
</dbReference>
<evidence type="ECO:0000256" key="1">
    <source>
        <dbReference type="ARBA" id="ARBA00022670"/>
    </source>
</evidence>
<evidence type="ECO:0000256" key="10">
    <source>
        <dbReference type="ARBA" id="ARBA00023125"/>
    </source>
</evidence>
<dbReference type="GO" id="GO:0005634">
    <property type="term" value="C:nucleus"/>
    <property type="evidence" value="ECO:0007669"/>
    <property type="project" value="UniProtKB-ARBA"/>
</dbReference>
<dbReference type="Pfam" id="PF17919">
    <property type="entry name" value="RT_RNaseH_2"/>
    <property type="match status" value="1"/>
</dbReference>
<dbReference type="InterPro" id="IPR000953">
    <property type="entry name" value="Chromo/chromo_shadow_dom"/>
</dbReference>
<keyword evidence="10" id="KW-0238">DNA-binding</keyword>
<dbReference type="SUPFAM" id="SSF56672">
    <property type="entry name" value="DNA/RNA polymerases"/>
    <property type="match status" value="1"/>
</dbReference>
<dbReference type="KEGG" id="rsx:RhiXN_12079"/>
<evidence type="ECO:0000256" key="6">
    <source>
        <dbReference type="ARBA" id="ARBA00022884"/>
    </source>
</evidence>
<dbReference type="InterPro" id="IPR000477">
    <property type="entry name" value="RT_dom"/>
</dbReference>
<dbReference type="Pfam" id="PF00078">
    <property type="entry name" value="RVT_1"/>
    <property type="match status" value="2"/>
</dbReference>
<dbReference type="InterPro" id="IPR041577">
    <property type="entry name" value="RT_RNaseH_2"/>
</dbReference>
<keyword evidence="2" id="KW-0479">Metal-binding</keyword>
<keyword evidence="9" id="KW-0548">Nucleotidyltransferase</keyword>
<feature type="domain" description="Chromo" evidence="13">
    <location>
        <begin position="913"/>
        <end position="972"/>
    </location>
</feature>
<dbReference type="Pfam" id="PF17921">
    <property type="entry name" value="Integrase_H2C2"/>
    <property type="match status" value="1"/>
</dbReference>
<dbReference type="Proteomes" id="UP000650533">
    <property type="component" value="Chromosome 15"/>
</dbReference>
<dbReference type="Gene3D" id="3.10.20.370">
    <property type="match status" value="1"/>
</dbReference>
<dbReference type="AlphaFoldDB" id="A0A8H8P7Y6"/>
<dbReference type="FunFam" id="3.30.70.270:FF:000020">
    <property type="entry name" value="Transposon Tf2-6 polyprotein-like Protein"/>
    <property type="match status" value="1"/>
</dbReference>
<keyword evidence="5" id="KW-0460">Magnesium</keyword>
<keyword evidence="1" id="KW-0645">Protease</keyword>
<dbReference type="EMBL" id="CP059672">
    <property type="protein sequence ID" value="QRW26418.1"/>
    <property type="molecule type" value="Genomic_DNA"/>
</dbReference>
<evidence type="ECO:0000256" key="3">
    <source>
        <dbReference type="ARBA" id="ARBA00022750"/>
    </source>
</evidence>
<keyword evidence="7" id="KW-0229">DNA integration</keyword>
<proteinExistence type="predicted"/>
<dbReference type="FunFam" id="3.30.70.270:FF:000003">
    <property type="entry name" value="Transposon Ty3-G Gag-Pol polyprotein"/>
    <property type="match status" value="1"/>
</dbReference>
<dbReference type="GO" id="GO:0004190">
    <property type="term" value="F:aspartic-type endopeptidase activity"/>
    <property type="evidence" value="ECO:0007669"/>
    <property type="project" value="UniProtKB-KW"/>
</dbReference>
<keyword evidence="8" id="KW-0695">RNA-directed DNA polymerase</keyword>
<dbReference type="InterPro" id="IPR043502">
    <property type="entry name" value="DNA/RNA_pol_sf"/>
</dbReference>
<evidence type="ECO:0000256" key="4">
    <source>
        <dbReference type="ARBA" id="ARBA00022801"/>
    </source>
</evidence>
<dbReference type="CDD" id="cd09274">
    <property type="entry name" value="RNase_HI_RT_Ty3"/>
    <property type="match status" value="1"/>
</dbReference>
<evidence type="ECO:0000259" key="14">
    <source>
        <dbReference type="PROSITE" id="PS50994"/>
    </source>
</evidence>
<dbReference type="SUPFAM" id="SSF54160">
    <property type="entry name" value="Chromo domain-like"/>
    <property type="match status" value="1"/>
</dbReference>
<dbReference type="GO" id="GO:0046872">
    <property type="term" value="F:metal ion binding"/>
    <property type="evidence" value="ECO:0007669"/>
    <property type="project" value="UniProtKB-KW"/>
</dbReference>
<dbReference type="FunFam" id="3.10.20.370:FF:000001">
    <property type="entry name" value="Retrovirus-related Pol polyprotein from transposon 17.6-like protein"/>
    <property type="match status" value="1"/>
</dbReference>
<evidence type="ECO:0000256" key="8">
    <source>
        <dbReference type="ARBA" id="ARBA00022918"/>
    </source>
</evidence>
<dbReference type="GeneID" id="67034357"/>
<keyword evidence="11" id="KW-0233">DNA recombination</keyword>
<evidence type="ECO:0000313" key="16">
    <source>
        <dbReference type="Proteomes" id="UP000650533"/>
    </source>
</evidence>
<evidence type="ECO:0000256" key="12">
    <source>
        <dbReference type="ARBA" id="ARBA00023268"/>
    </source>
</evidence>
<dbReference type="GO" id="GO:0003677">
    <property type="term" value="F:DNA binding"/>
    <property type="evidence" value="ECO:0007669"/>
    <property type="project" value="UniProtKB-KW"/>
</dbReference>
<sequence>MPLGDTPLILGLSWLREANPTICWRDFSLSYQDEEPMKGKLAEIEELPSEIEDFQDVFSEELFKQLPQHRSFDCSINFKEGSELPKPAKAYPMSPAESKAMKEYMEKELLDGKIEPSHSPIASPCFFVRKADGGLRLVVDYRKINGIIITDQFPMPLQSDLLEKVKDAKIFSKLDLKSGYNNIRIKAGEEWKTAFRTKDDEILIYSRNREEHTKHLREVLRRIRDNNLYLKLAKCLFYTTEVTYIGIVITPEGISMEKEKIKAVQEWKEPKTVKQLQSFIGFANFYRRFIKDFSTIVKPLTLLTRQEVKWKWGEAEQQAFDRVKEEIGKDPVLIHPDAQKPYFLQTDASGVAMGAVLSQRHTDGYLHPIAFLSKSFDDPQTNYDTHDKELLAIITSLEHWRLFLEGTTEPITVNTDHKNLEYWKTVHTFNRQHARWYQILAPFNFNIVYRPGKISEKPDALSRRPDHLDIPNKEQIMIDPKHFLVMKAEVTTDIISQIREAQEEDESIQTLIATVKHKEELPTSVAKQFAKYQWKEELLWYEERIFVPDSKAIRLELLEQYHDSPIAGHQGQAHTLELLSRDYYWPGMKAQVNRYVESCENCQRSKGHKHTVPIRPLPIPSRPWEDIAYDMIVKLPLSNGYDSILVVIDCFSKQAHFIPCIDKTNAKEMAEIFIKEVWKLHGTPRTTISDRGRVFNKEFQRALYEKLGIKPLYSTAYHPETDGLAERTNQWLEGFLRSYCNYAQDDWAKWLPIAEFCHNNQVNSATGKSAFETVYGMHPRWNIAPTTSNVPHAEDMTKQMELIWDEVKASMEFHKAKEKAPRQEYKVGDKVWLMTTNIQTKRPAKKLDNRKAGPFTITEKISSHAYRLDLPNNIKIHNLFHLNLLAPFKEDTDFHRRQVKPPPIITEEGEEEYEVEKIVAWKKDKEGLRYQVRWKGYDELEDTMERAEKIAQLPEIMERFKKEFPNGPLPPEIKTLGKKKRTIKGKPAYMSMEQGHQEGVGITPSEQADQPDMEPFQLATARILDPRHENPGNNTPLEDPVAREKETPLVDEATRNKTVKDFIEDFFAKFPEETQPPKTEANKKWITNDHLTSTQKVYGFLMELIMGVKRLEKHIDNHLKMEQEMLDHGISQEVIDQLDKVLPLSALWEAKNNSESNSNKSGSTEIQYIMPAIRTETRISKATGDATSYHLDRSSEHRTKFPWSQDNLDQWAPPDPSMGWDMGNDQPPITNIYDWHKVITRCDSFQQSKAYAKLLDP</sequence>
<evidence type="ECO:0000256" key="11">
    <source>
        <dbReference type="ARBA" id="ARBA00023172"/>
    </source>
</evidence>
<gene>
    <name evidence="15" type="ORF">RhiXN_12079</name>
</gene>
<dbReference type="Gene3D" id="3.30.70.270">
    <property type="match status" value="3"/>
</dbReference>
<dbReference type="InterPro" id="IPR050951">
    <property type="entry name" value="Retrovirus_Pol_polyprotein"/>
</dbReference>
<evidence type="ECO:0000256" key="2">
    <source>
        <dbReference type="ARBA" id="ARBA00022723"/>
    </source>
</evidence>
<keyword evidence="9" id="KW-0808">Transferase</keyword>
<dbReference type="Gene3D" id="3.30.420.10">
    <property type="entry name" value="Ribonuclease H-like superfamily/Ribonuclease H"/>
    <property type="match status" value="1"/>
</dbReference>
<organism evidence="15 16">
    <name type="scientific">Rhizoctonia solani</name>
    <dbReference type="NCBI Taxonomy" id="456999"/>
    <lineage>
        <taxon>Eukaryota</taxon>
        <taxon>Fungi</taxon>
        <taxon>Dikarya</taxon>
        <taxon>Basidiomycota</taxon>
        <taxon>Agaricomycotina</taxon>
        <taxon>Agaricomycetes</taxon>
        <taxon>Cantharellales</taxon>
        <taxon>Ceratobasidiaceae</taxon>
        <taxon>Rhizoctonia</taxon>
    </lineage>
</organism>
<dbReference type="CDD" id="cd00024">
    <property type="entry name" value="CD_CSD"/>
    <property type="match status" value="1"/>
</dbReference>
<name>A0A8H8P7Y6_9AGAM</name>
<dbReference type="GO" id="GO:0006338">
    <property type="term" value="P:chromatin remodeling"/>
    <property type="evidence" value="ECO:0007669"/>
    <property type="project" value="UniProtKB-ARBA"/>
</dbReference>
<dbReference type="GO" id="GO:0003723">
    <property type="term" value="F:RNA binding"/>
    <property type="evidence" value="ECO:0007669"/>
    <property type="project" value="UniProtKB-KW"/>
</dbReference>
<reference evidence="15" key="1">
    <citation type="submission" date="2020-05" db="EMBL/GenBank/DDBJ databases">
        <title>Evolutionary and genomic comparisons of hybrid uninucleate and nonhybrid Rhizoctonia fungi.</title>
        <authorList>
            <person name="Li C."/>
            <person name="Chen X."/>
        </authorList>
    </citation>
    <scope>NUCLEOTIDE SEQUENCE</scope>
    <source>
        <strain evidence="15">AG-1 IA</strain>
    </source>
</reference>
<keyword evidence="4" id="KW-0378">Hydrolase</keyword>
<evidence type="ECO:0000259" key="13">
    <source>
        <dbReference type="PROSITE" id="PS50013"/>
    </source>
</evidence>
<evidence type="ECO:0000313" key="15">
    <source>
        <dbReference type="EMBL" id="QRW26418.1"/>
    </source>
</evidence>
<dbReference type="InterPro" id="IPR036397">
    <property type="entry name" value="RNaseH_sf"/>
</dbReference>
<keyword evidence="3" id="KW-0064">Aspartyl protease</keyword>
<dbReference type="InterPro" id="IPR056924">
    <property type="entry name" value="SH3_Tf2-1"/>
</dbReference>
<dbReference type="Gene3D" id="2.40.50.40">
    <property type="match status" value="1"/>
</dbReference>
<feature type="domain" description="Integrase catalytic" evidence="14">
    <location>
        <begin position="619"/>
        <end position="778"/>
    </location>
</feature>
<dbReference type="GO" id="GO:0003964">
    <property type="term" value="F:RNA-directed DNA polymerase activity"/>
    <property type="evidence" value="ECO:0007669"/>
    <property type="project" value="UniProtKB-KW"/>
</dbReference>
<dbReference type="SMART" id="SM00298">
    <property type="entry name" value="CHROMO"/>
    <property type="match status" value="1"/>
</dbReference>
<dbReference type="InterPro" id="IPR001584">
    <property type="entry name" value="Integrase_cat-core"/>
</dbReference>
<dbReference type="PANTHER" id="PTHR37984:SF5">
    <property type="entry name" value="PROTEIN NYNRIN-LIKE"/>
    <property type="match status" value="1"/>
</dbReference>
<dbReference type="FunFam" id="1.10.340.70:FF:000001">
    <property type="entry name" value="Retrovirus-related Pol polyprotein from transposon gypsy-like Protein"/>
    <property type="match status" value="1"/>
</dbReference>
<dbReference type="InterPro" id="IPR012337">
    <property type="entry name" value="RNaseH-like_sf"/>
</dbReference>
<accession>A0A8H8P7Y6</accession>
<keyword evidence="9" id="KW-0239">DNA-directed DNA polymerase</keyword>
<dbReference type="InterPro" id="IPR023780">
    <property type="entry name" value="Chromo_domain"/>
</dbReference>
<dbReference type="GO" id="GO:0003887">
    <property type="term" value="F:DNA-directed DNA polymerase activity"/>
    <property type="evidence" value="ECO:0007669"/>
    <property type="project" value="UniProtKB-KW"/>
</dbReference>
<dbReference type="Gene3D" id="3.10.10.10">
    <property type="entry name" value="HIV Type 1 Reverse Transcriptase, subunit A, domain 1"/>
    <property type="match status" value="1"/>
</dbReference>
<dbReference type="GO" id="GO:0006508">
    <property type="term" value="P:proteolysis"/>
    <property type="evidence" value="ECO:0007669"/>
    <property type="project" value="UniProtKB-KW"/>
</dbReference>
<keyword evidence="12" id="KW-0511">Multifunctional enzyme</keyword>
<dbReference type="Pfam" id="PF00385">
    <property type="entry name" value="Chromo"/>
    <property type="match status" value="1"/>
</dbReference>
<dbReference type="InterPro" id="IPR043128">
    <property type="entry name" value="Rev_trsase/Diguanyl_cyclase"/>
</dbReference>
<dbReference type="Pfam" id="PF24626">
    <property type="entry name" value="SH3_Tf2-1"/>
    <property type="match status" value="1"/>
</dbReference>
<dbReference type="PROSITE" id="PS50994">
    <property type="entry name" value="INTEGRASE"/>
    <property type="match status" value="1"/>
</dbReference>
<dbReference type="InterPro" id="IPR041588">
    <property type="entry name" value="Integrase_H2C2"/>
</dbReference>
<dbReference type="Gene3D" id="1.10.340.70">
    <property type="match status" value="1"/>
</dbReference>
<evidence type="ECO:0000256" key="5">
    <source>
        <dbReference type="ARBA" id="ARBA00022842"/>
    </source>
</evidence>
<dbReference type="PANTHER" id="PTHR37984">
    <property type="entry name" value="PROTEIN CBG26694"/>
    <property type="match status" value="1"/>
</dbReference>
<dbReference type="SUPFAM" id="SSF53098">
    <property type="entry name" value="Ribonuclease H-like"/>
    <property type="match status" value="1"/>
</dbReference>
<dbReference type="InterPro" id="IPR016197">
    <property type="entry name" value="Chromo-like_dom_sf"/>
</dbReference>